<dbReference type="AlphaFoldDB" id="A0A0F9SSK3"/>
<proteinExistence type="predicted"/>
<evidence type="ECO:0000313" key="1">
    <source>
        <dbReference type="EMBL" id="KKN69769.1"/>
    </source>
</evidence>
<organism evidence="1">
    <name type="scientific">marine sediment metagenome</name>
    <dbReference type="NCBI Taxonomy" id="412755"/>
    <lineage>
        <taxon>unclassified sequences</taxon>
        <taxon>metagenomes</taxon>
        <taxon>ecological metagenomes</taxon>
    </lineage>
</organism>
<reference evidence="1" key="1">
    <citation type="journal article" date="2015" name="Nature">
        <title>Complex archaea that bridge the gap between prokaryotes and eukaryotes.</title>
        <authorList>
            <person name="Spang A."/>
            <person name="Saw J.H."/>
            <person name="Jorgensen S.L."/>
            <person name="Zaremba-Niedzwiedzka K."/>
            <person name="Martijn J."/>
            <person name="Lind A.E."/>
            <person name="van Eijk R."/>
            <person name="Schleper C."/>
            <person name="Guy L."/>
            <person name="Ettema T.J."/>
        </authorList>
    </citation>
    <scope>NUCLEOTIDE SEQUENCE</scope>
</reference>
<sequence length="86" mass="10334">MYKVLVSNDKQEICIGVRRCRVLDGFIALPVYVGWHFRYDSREDHDSRDYDLWVKILCFRFLITIHKWSTGHGKPWECKECPTKNN</sequence>
<name>A0A0F9SSK3_9ZZZZ</name>
<protein>
    <submittedName>
        <fullName evidence="1">Uncharacterized protein</fullName>
    </submittedName>
</protein>
<gene>
    <name evidence="1" type="ORF">LCGC14_0437150</name>
</gene>
<dbReference type="EMBL" id="LAZR01000418">
    <property type="protein sequence ID" value="KKN69769.1"/>
    <property type="molecule type" value="Genomic_DNA"/>
</dbReference>
<accession>A0A0F9SSK3</accession>
<comment type="caution">
    <text evidence="1">The sequence shown here is derived from an EMBL/GenBank/DDBJ whole genome shotgun (WGS) entry which is preliminary data.</text>
</comment>